<dbReference type="OrthoDB" id="6401351at2"/>
<evidence type="ECO:0000313" key="2">
    <source>
        <dbReference type="EMBL" id="KHT51967.1"/>
    </source>
</evidence>
<dbReference type="EMBL" id="JWLW01000018">
    <property type="protein sequence ID" value="KHT51967.1"/>
    <property type="molecule type" value="Genomic_DNA"/>
</dbReference>
<accession>A0A0B3Z378</accession>
<dbReference type="RefSeq" id="WP_039220737.1">
    <property type="nucleotide sequence ID" value="NZ_JWLW01000018.1"/>
</dbReference>
<organism evidence="2 3">
    <name type="scientific">Alteromonas marina</name>
    <dbReference type="NCBI Taxonomy" id="203795"/>
    <lineage>
        <taxon>Bacteria</taxon>
        <taxon>Pseudomonadati</taxon>
        <taxon>Pseudomonadota</taxon>
        <taxon>Gammaproteobacteria</taxon>
        <taxon>Alteromonadales</taxon>
        <taxon>Alteromonadaceae</taxon>
        <taxon>Alteromonas/Salinimonas group</taxon>
        <taxon>Alteromonas</taxon>
    </lineage>
</organism>
<name>A0A0B3Z378_9ALTE</name>
<evidence type="ECO:0000313" key="3">
    <source>
        <dbReference type="Proteomes" id="UP000031197"/>
    </source>
</evidence>
<evidence type="ECO:0008006" key="4">
    <source>
        <dbReference type="Google" id="ProtNLM"/>
    </source>
</evidence>
<protein>
    <recommendedName>
        <fullName evidence="4">Lipocalin-like domain-containing protein</fullName>
    </recommendedName>
</protein>
<feature type="chain" id="PRO_5002101139" description="Lipocalin-like domain-containing protein" evidence="1">
    <location>
        <begin position="23"/>
        <end position="139"/>
    </location>
</feature>
<feature type="signal peptide" evidence="1">
    <location>
        <begin position="1"/>
        <end position="22"/>
    </location>
</feature>
<reference evidence="2 3" key="1">
    <citation type="submission" date="2014-12" db="EMBL/GenBank/DDBJ databases">
        <title>Genome sequencing of Alteromonas marina AD001.</title>
        <authorList>
            <person name="Adrian T.G.S."/>
            <person name="Chan K.G."/>
        </authorList>
    </citation>
    <scope>NUCLEOTIDE SEQUENCE [LARGE SCALE GENOMIC DNA]</scope>
    <source>
        <strain evidence="2 3">AD001</strain>
    </source>
</reference>
<keyword evidence="3" id="KW-1185">Reference proteome</keyword>
<keyword evidence="1" id="KW-0732">Signal</keyword>
<dbReference type="AlphaFoldDB" id="A0A0B3Z378"/>
<proteinExistence type="predicted"/>
<evidence type="ECO:0000256" key="1">
    <source>
        <dbReference type="SAM" id="SignalP"/>
    </source>
</evidence>
<gene>
    <name evidence="2" type="ORF">RJ41_11385</name>
</gene>
<sequence length="139" mass="16013">MNRIFLVLLASFILIFSTPVFAETSSGESLKAKLHGLWAEFYLEDGEILSYMHYIPEGKFHAYGYLEENKEEFWFAFGNWEVKDNQSCIVFLFDTYRVMANAGEICVTVLSVTEDTFIYKDNQDGATETLKRVSDGFLQ</sequence>
<comment type="caution">
    <text evidence="2">The sequence shown here is derived from an EMBL/GenBank/DDBJ whole genome shotgun (WGS) entry which is preliminary data.</text>
</comment>
<dbReference type="Proteomes" id="UP000031197">
    <property type="component" value="Unassembled WGS sequence"/>
</dbReference>